<proteinExistence type="predicted"/>
<keyword evidence="2" id="KW-1185">Reference proteome</keyword>
<evidence type="ECO:0000313" key="1">
    <source>
        <dbReference type="EMBL" id="MDO7875390.1"/>
    </source>
</evidence>
<dbReference type="Proteomes" id="UP001176429">
    <property type="component" value="Unassembled WGS sequence"/>
</dbReference>
<name>A0ABT9BAU1_9BACT</name>
<protein>
    <submittedName>
        <fullName evidence="1">Uncharacterized protein</fullName>
    </submittedName>
</protein>
<organism evidence="1 2">
    <name type="scientific">Hymenobacter aranciens</name>
    <dbReference type="NCBI Taxonomy" id="3063996"/>
    <lineage>
        <taxon>Bacteria</taxon>
        <taxon>Pseudomonadati</taxon>
        <taxon>Bacteroidota</taxon>
        <taxon>Cytophagia</taxon>
        <taxon>Cytophagales</taxon>
        <taxon>Hymenobacteraceae</taxon>
        <taxon>Hymenobacter</taxon>
    </lineage>
</organism>
<reference evidence="1" key="1">
    <citation type="submission" date="2023-07" db="EMBL/GenBank/DDBJ databases">
        <authorList>
            <person name="Kim M.K."/>
        </authorList>
    </citation>
    <scope>NUCLEOTIDE SEQUENCE</scope>
    <source>
        <strain evidence="1">ASUV-10-1</strain>
    </source>
</reference>
<accession>A0ABT9BAU1</accession>
<comment type="caution">
    <text evidence="1">The sequence shown here is derived from an EMBL/GenBank/DDBJ whole genome shotgun (WGS) entry which is preliminary data.</text>
</comment>
<evidence type="ECO:0000313" key="2">
    <source>
        <dbReference type="Proteomes" id="UP001176429"/>
    </source>
</evidence>
<dbReference type="RefSeq" id="WP_305006700.1">
    <property type="nucleotide sequence ID" value="NZ_JAUQSY010000007.1"/>
</dbReference>
<dbReference type="EMBL" id="JAUQSY010000007">
    <property type="protein sequence ID" value="MDO7875390.1"/>
    <property type="molecule type" value="Genomic_DNA"/>
</dbReference>
<sequence>MAACGALAQDKPPRNTQVQATRQFLSAALRGDTAAIRWLAPELRRKLGTTGVQQALAPLAVAGRRRGTDIELYKLGYWLEADGSSRPFVAYAWAADSLLKPKREWLQVAFRDSAARQVLEFELRAVK</sequence>
<gene>
    <name evidence="1" type="ORF">Q5H93_11670</name>
</gene>